<dbReference type="Pfam" id="PF13568">
    <property type="entry name" value="OMP_b-brl_2"/>
    <property type="match status" value="1"/>
</dbReference>
<accession>A0A1I2QA63</accession>
<proteinExistence type="predicted"/>
<evidence type="ECO:0000256" key="1">
    <source>
        <dbReference type="SAM" id="SignalP"/>
    </source>
</evidence>
<keyword evidence="4" id="KW-1185">Reference proteome</keyword>
<feature type="domain" description="Outer membrane protein beta-barrel" evidence="2">
    <location>
        <begin position="57"/>
        <end position="240"/>
    </location>
</feature>
<dbReference type="Gene3D" id="2.40.160.20">
    <property type="match status" value="1"/>
</dbReference>
<dbReference type="RefSeq" id="WP_093306671.1">
    <property type="nucleotide sequence ID" value="NZ_FOOH01000047.1"/>
</dbReference>
<gene>
    <name evidence="3" type="ORF">SAMN04488033_1473</name>
</gene>
<dbReference type="EMBL" id="FOOH01000047">
    <property type="protein sequence ID" value="SFG24543.1"/>
    <property type="molecule type" value="Genomic_DNA"/>
</dbReference>
<evidence type="ECO:0000313" key="4">
    <source>
        <dbReference type="Proteomes" id="UP000199116"/>
    </source>
</evidence>
<keyword evidence="1" id="KW-0732">Signal</keyword>
<evidence type="ECO:0000259" key="2">
    <source>
        <dbReference type="Pfam" id="PF13568"/>
    </source>
</evidence>
<dbReference type="Proteomes" id="UP000199116">
    <property type="component" value="Unassembled WGS sequence"/>
</dbReference>
<name>A0A1I2QA63_9FLAO</name>
<sequence length="296" mass="33120">MKTNNIMGARKMVILKLVLILALISVGTQALAQSNNEVSFYLQGSFSELDYEALGANSELGNGFGIGAKYAYYISDNWSFGTGAEFQYMEGSIIIPTIQGAFMTQDLEGEEFEFRYQANNFSEKQEVYFLNIPLQIQYESQGMTRFYAAAGVKAGFVLDSKYKSKTLSLQTNGYYPQYDVELTDPEFAGFGEFDAVNGAKSDLNLKTNFVAQLESGIKLMLENSQSLYMGLFFDYGLNDIRPEASGERLIDYNNQDPTFFATGSLLASRSDMNPGQYVDEIRTLAFGLKIQYAFQF</sequence>
<feature type="signal peptide" evidence="1">
    <location>
        <begin position="1"/>
        <end position="32"/>
    </location>
</feature>
<reference evidence="4" key="1">
    <citation type="submission" date="2016-10" db="EMBL/GenBank/DDBJ databases">
        <authorList>
            <person name="Varghese N."/>
            <person name="Submissions S."/>
        </authorList>
    </citation>
    <scope>NUCLEOTIDE SEQUENCE [LARGE SCALE GENOMIC DNA]</scope>
    <source>
        <strain evidence="4">DSM 23515</strain>
    </source>
</reference>
<protein>
    <submittedName>
        <fullName evidence="3">Outer membrane protein beta-barrel domain-containing protein</fullName>
    </submittedName>
</protein>
<evidence type="ECO:0000313" key="3">
    <source>
        <dbReference type="EMBL" id="SFG24543.1"/>
    </source>
</evidence>
<dbReference type="InterPro" id="IPR025665">
    <property type="entry name" value="Beta-barrel_OMP_2"/>
</dbReference>
<organism evidence="3 4">
    <name type="scientific">Salegentibacter agarivorans</name>
    <dbReference type="NCBI Taxonomy" id="345907"/>
    <lineage>
        <taxon>Bacteria</taxon>
        <taxon>Pseudomonadati</taxon>
        <taxon>Bacteroidota</taxon>
        <taxon>Flavobacteriia</taxon>
        <taxon>Flavobacteriales</taxon>
        <taxon>Flavobacteriaceae</taxon>
        <taxon>Salegentibacter</taxon>
    </lineage>
</organism>
<feature type="chain" id="PRO_5011572264" evidence="1">
    <location>
        <begin position="33"/>
        <end position="296"/>
    </location>
</feature>
<dbReference type="AlphaFoldDB" id="A0A1I2QA63"/>